<dbReference type="Proteomes" id="UP000014285">
    <property type="component" value="Unassembled WGS sequence"/>
</dbReference>
<dbReference type="AlphaFoldDB" id="A0A829GWH9"/>
<gene>
    <name evidence="1" type="ORF">Lpl14_08268</name>
</gene>
<reference evidence="1 2" key="1">
    <citation type="journal article" date="2013" name="PLoS ONE">
        <title>Lactobacillus paracasei comparative genomics: towards species pan-genome definition and exploitation of diversity.</title>
        <authorList>
            <person name="Smokvina T."/>
            <person name="Wels M."/>
            <person name="Polka J."/>
            <person name="Chervaux C."/>
            <person name="Brisse S."/>
            <person name="Boekhorst J."/>
            <person name="van Hylckama Vlieg J.E."/>
            <person name="Siezen R.J."/>
        </authorList>
    </citation>
    <scope>NUCLEOTIDE SEQUENCE [LARGE SCALE GENOMIC DNA]</scope>
    <source>
        <strain evidence="1 2">Lpl14</strain>
    </source>
</reference>
<organism evidence="1 2">
    <name type="scientific">Lacticaseibacillus paracasei subsp. tolerans Lpl14</name>
    <dbReference type="NCBI Taxonomy" id="1256229"/>
    <lineage>
        <taxon>Bacteria</taxon>
        <taxon>Bacillati</taxon>
        <taxon>Bacillota</taxon>
        <taxon>Bacilli</taxon>
        <taxon>Lactobacillales</taxon>
        <taxon>Lactobacillaceae</taxon>
        <taxon>Lacticaseibacillus</taxon>
    </lineage>
</organism>
<name>A0A829GWH9_LACPA</name>
<dbReference type="RefSeq" id="WP_016373015.1">
    <property type="nucleotide sequence ID" value="NZ_ANKB01000025.1"/>
</dbReference>
<evidence type="ECO:0000313" key="2">
    <source>
        <dbReference type="Proteomes" id="UP000014285"/>
    </source>
</evidence>
<proteinExistence type="predicted"/>
<accession>A0A829GWH9</accession>
<protein>
    <submittedName>
        <fullName evidence="1">Uncharacterized protein</fullName>
    </submittedName>
</protein>
<dbReference type="EMBL" id="ANKB01000025">
    <property type="protein sequence ID" value="EPC64926.1"/>
    <property type="molecule type" value="Genomic_DNA"/>
</dbReference>
<comment type="caution">
    <text evidence="1">The sequence shown here is derived from an EMBL/GenBank/DDBJ whole genome shotgun (WGS) entry which is preliminary data.</text>
</comment>
<sequence length="273" mass="31553">MFATNFTTSGNQRNIVSETQKNYRKANITLTKTRIAGFILKFTEPNFLQSTKSNVFHFTNINYFRKMESEEKRGVKDPHEIMQVHALNPETDKVRLTFKGHPGSIEIDQPHGTFTLNYGMTNHLSICSFVFLNIQTDFIKNSKNEFRIKSSVITDLIDQFGNRPAILWGGGDFKKLTSNLNVKENTILEVYSGLVNYYSGSNFSLFDKKITPKNIFKIAFKKEEYFKSQREFRLVAYTEKENFDFDLKSTVTAENDSLKVSNSRELADFYAKL</sequence>
<evidence type="ECO:0000313" key="1">
    <source>
        <dbReference type="EMBL" id="EPC64926.1"/>
    </source>
</evidence>